<organism evidence="1 2">
    <name type="scientific">Cribrihabitans marinus</name>
    <dbReference type="NCBI Taxonomy" id="1227549"/>
    <lineage>
        <taxon>Bacteria</taxon>
        <taxon>Pseudomonadati</taxon>
        <taxon>Pseudomonadota</taxon>
        <taxon>Alphaproteobacteria</taxon>
        <taxon>Rhodobacterales</taxon>
        <taxon>Paracoccaceae</taxon>
        <taxon>Cribrihabitans</taxon>
    </lineage>
</organism>
<dbReference type="PANTHER" id="PTHR20974">
    <property type="entry name" value="UPF0585 PROTEIN CG18661"/>
    <property type="match status" value="1"/>
</dbReference>
<dbReference type="AlphaFoldDB" id="A0A1H6RNK4"/>
<dbReference type="RefSeq" id="WP_092362108.1">
    <property type="nucleotide sequence ID" value="NZ_BMGV01000001.1"/>
</dbReference>
<dbReference type="OrthoDB" id="5525831at2"/>
<dbReference type="Gene3D" id="3.40.50.150">
    <property type="entry name" value="Vaccinia Virus protein VP39"/>
    <property type="match status" value="1"/>
</dbReference>
<reference evidence="1 2" key="1">
    <citation type="submission" date="2016-10" db="EMBL/GenBank/DDBJ databases">
        <authorList>
            <person name="de Groot N.N."/>
        </authorList>
    </citation>
    <scope>NUCLEOTIDE SEQUENCE [LARGE SCALE GENOMIC DNA]</scope>
    <source>
        <strain evidence="1 2">DSM 29340</strain>
    </source>
</reference>
<evidence type="ECO:0008006" key="3">
    <source>
        <dbReference type="Google" id="ProtNLM"/>
    </source>
</evidence>
<name>A0A1H6RNK4_9RHOB</name>
<sequence length="214" mass="22472">MNRRPLPPQASVATPGEGGRLVAPAASRNAEALGDLLARVAPAQGRALELASGTGQHVAAFAERFPALQWQPTEIAPARRASIDAYCKALPNVAPALELDATRPGWSAEHPGQDLILLVNLLHLISAPEAETLIAEAARALSPGGTLAIYGPFMRSGALTSDGDRRFHAALSAQDPAIGYKDDQDILDLGAAAGLEVAERVEMPANNLALVWRR</sequence>
<dbReference type="Proteomes" id="UP000199379">
    <property type="component" value="Unassembled WGS sequence"/>
</dbReference>
<dbReference type="SUPFAM" id="SSF53335">
    <property type="entry name" value="S-adenosyl-L-methionine-dependent methyltransferases"/>
    <property type="match status" value="1"/>
</dbReference>
<dbReference type="InterPro" id="IPR010342">
    <property type="entry name" value="DUF938"/>
</dbReference>
<dbReference type="STRING" id="1227549.SAMN05444007_101471"/>
<evidence type="ECO:0000313" key="1">
    <source>
        <dbReference type="EMBL" id="SEI53175.1"/>
    </source>
</evidence>
<dbReference type="EMBL" id="FNYD01000001">
    <property type="protein sequence ID" value="SEI53175.1"/>
    <property type="molecule type" value="Genomic_DNA"/>
</dbReference>
<evidence type="ECO:0000313" key="2">
    <source>
        <dbReference type="Proteomes" id="UP000199379"/>
    </source>
</evidence>
<keyword evidence="2" id="KW-1185">Reference proteome</keyword>
<proteinExistence type="predicted"/>
<dbReference type="PANTHER" id="PTHR20974:SF0">
    <property type="entry name" value="UPF0585 PROTEIN CG18661"/>
    <property type="match status" value="1"/>
</dbReference>
<gene>
    <name evidence="1" type="ORF">SAMN05444007_101471</name>
</gene>
<dbReference type="Pfam" id="PF06080">
    <property type="entry name" value="DUF938"/>
    <property type="match status" value="1"/>
</dbReference>
<protein>
    <recommendedName>
        <fullName evidence="3">Methyltransferase domain-containing protein</fullName>
    </recommendedName>
</protein>
<accession>A0A1H6RNK4</accession>
<dbReference type="InterPro" id="IPR029063">
    <property type="entry name" value="SAM-dependent_MTases_sf"/>
</dbReference>